<evidence type="ECO:0000256" key="11">
    <source>
        <dbReference type="SAM" id="SignalP"/>
    </source>
</evidence>
<keyword evidence="15" id="KW-1185">Reference proteome</keyword>
<evidence type="ECO:0000313" key="14">
    <source>
        <dbReference type="EMBL" id="CAH6780007.1"/>
    </source>
</evidence>
<comment type="subcellular location">
    <subcellularLocation>
        <location evidence="1">Membrane</location>
        <topology evidence="1">Single-pass type I membrane protein</topology>
    </subcellularLocation>
</comment>
<dbReference type="Gene3D" id="2.60.40.3850">
    <property type="match status" value="1"/>
</dbReference>
<comment type="caution">
    <text evidence="14">The sequence shown here is derived from an EMBL/GenBank/DDBJ whole genome shotgun (WGS) entry which is preliminary data.</text>
</comment>
<evidence type="ECO:0000259" key="13">
    <source>
        <dbReference type="Pfam" id="PF18611"/>
    </source>
</evidence>
<feature type="domain" description="Type I cytokine receptor cytokine-binding" evidence="12">
    <location>
        <begin position="118"/>
        <end position="222"/>
    </location>
</feature>
<feature type="chain" id="PRO_5043987101" evidence="11">
    <location>
        <begin position="20"/>
        <end position="389"/>
    </location>
</feature>
<keyword evidence="8" id="KW-0325">Glycoprotein</keyword>
<organism evidence="14 15">
    <name type="scientific">Phodopus roborovskii</name>
    <name type="common">Roborovski's desert hamster</name>
    <name type="synonym">Cricetulus roborovskii</name>
    <dbReference type="NCBI Taxonomy" id="109678"/>
    <lineage>
        <taxon>Eukaryota</taxon>
        <taxon>Metazoa</taxon>
        <taxon>Chordata</taxon>
        <taxon>Craniata</taxon>
        <taxon>Vertebrata</taxon>
        <taxon>Euteleostomi</taxon>
        <taxon>Mammalia</taxon>
        <taxon>Eutheria</taxon>
        <taxon>Euarchontoglires</taxon>
        <taxon>Glires</taxon>
        <taxon>Rodentia</taxon>
        <taxon>Myomorpha</taxon>
        <taxon>Muroidea</taxon>
        <taxon>Cricetidae</taxon>
        <taxon>Cricetinae</taxon>
        <taxon>Phodopus</taxon>
    </lineage>
</organism>
<name>A0AAU9Z1T5_PHORO</name>
<dbReference type="SUPFAM" id="SSF49265">
    <property type="entry name" value="Fibronectin type III"/>
    <property type="match status" value="1"/>
</dbReference>
<feature type="domain" description="IL-3 receptor alpha chain N-terminal" evidence="13">
    <location>
        <begin position="36"/>
        <end position="105"/>
    </location>
</feature>
<evidence type="ECO:0000256" key="4">
    <source>
        <dbReference type="ARBA" id="ARBA00022989"/>
    </source>
</evidence>
<evidence type="ECO:0000256" key="10">
    <source>
        <dbReference type="SAM" id="Phobius"/>
    </source>
</evidence>
<evidence type="ECO:0000256" key="2">
    <source>
        <dbReference type="ARBA" id="ARBA00022692"/>
    </source>
</evidence>
<gene>
    <name evidence="14" type="primary">Il3ra</name>
    <name evidence="14" type="ORF">PHOROB_LOCUS3447</name>
</gene>
<dbReference type="Proteomes" id="UP001152836">
    <property type="component" value="Unassembled WGS sequence"/>
</dbReference>
<evidence type="ECO:0000256" key="3">
    <source>
        <dbReference type="ARBA" id="ARBA00022729"/>
    </source>
</evidence>
<keyword evidence="6" id="KW-1015">Disulfide bond</keyword>
<keyword evidence="3 11" id="KW-0732">Signal</keyword>
<evidence type="ECO:0000256" key="5">
    <source>
        <dbReference type="ARBA" id="ARBA00023136"/>
    </source>
</evidence>
<evidence type="ECO:0000259" key="12">
    <source>
        <dbReference type="Pfam" id="PF09240"/>
    </source>
</evidence>
<feature type="transmembrane region" description="Helical" evidence="10">
    <location>
        <begin position="323"/>
        <end position="343"/>
    </location>
</feature>
<proteinExistence type="predicted"/>
<dbReference type="InterPro" id="IPR040907">
    <property type="entry name" value="IL3Ra_N"/>
</dbReference>
<evidence type="ECO:0000256" key="1">
    <source>
        <dbReference type="ARBA" id="ARBA00004479"/>
    </source>
</evidence>
<dbReference type="PROSITE" id="PS01356">
    <property type="entry name" value="HEMATOPO_REC_S_F2"/>
    <property type="match status" value="1"/>
</dbReference>
<evidence type="ECO:0000256" key="8">
    <source>
        <dbReference type="ARBA" id="ARBA00023180"/>
    </source>
</evidence>
<dbReference type="EMBL" id="CALSGD010000734">
    <property type="protein sequence ID" value="CAH6780007.1"/>
    <property type="molecule type" value="Genomic_DNA"/>
</dbReference>
<dbReference type="GO" id="GO:0009897">
    <property type="term" value="C:external side of plasma membrane"/>
    <property type="evidence" value="ECO:0007669"/>
    <property type="project" value="TreeGrafter"/>
</dbReference>
<evidence type="ECO:0000256" key="6">
    <source>
        <dbReference type="ARBA" id="ARBA00023157"/>
    </source>
</evidence>
<dbReference type="Gene3D" id="2.60.40.10">
    <property type="entry name" value="Immunoglobulins"/>
    <property type="match status" value="2"/>
</dbReference>
<dbReference type="GO" id="GO:0004896">
    <property type="term" value="F:cytokine receptor activity"/>
    <property type="evidence" value="ECO:0007669"/>
    <property type="project" value="InterPro"/>
</dbReference>
<keyword evidence="5 10" id="KW-0472">Membrane</keyword>
<protein>
    <submittedName>
        <fullName evidence="14">Il3ra protein</fullName>
    </submittedName>
</protein>
<dbReference type="InterPro" id="IPR015321">
    <property type="entry name" value="TypeI_recpt_CBD"/>
</dbReference>
<dbReference type="PANTHER" id="PTHR23037:SF35">
    <property type="entry name" value="FIBRONECTIN TYPE-III DOMAIN-CONTAINING PROTEIN"/>
    <property type="match status" value="1"/>
</dbReference>
<evidence type="ECO:0000256" key="9">
    <source>
        <dbReference type="SAM" id="MobiDB-lite"/>
    </source>
</evidence>
<dbReference type="InterPro" id="IPR013783">
    <property type="entry name" value="Ig-like_fold"/>
</dbReference>
<dbReference type="Pfam" id="PF18611">
    <property type="entry name" value="IL3Ra_N"/>
    <property type="match status" value="1"/>
</dbReference>
<keyword evidence="7" id="KW-0675">Receptor</keyword>
<dbReference type="InterPro" id="IPR003532">
    <property type="entry name" value="Short_hematopoietin_rcpt_2_CS"/>
</dbReference>
<dbReference type="InterPro" id="IPR036116">
    <property type="entry name" value="FN3_sf"/>
</dbReference>
<evidence type="ECO:0000313" key="15">
    <source>
        <dbReference type="Proteomes" id="UP001152836"/>
    </source>
</evidence>
<keyword evidence="2 10" id="KW-0812">Transmembrane</keyword>
<dbReference type="PANTHER" id="PTHR23037">
    <property type="entry name" value="CYTOKINE RECEPTOR"/>
    <property type="match status" value="1"/>
</dbReference>
<dbReference type="Pfam" id="PF09240">
    <property type="entry name" value="IL6Ra-bind"/>
    <property type="match status" value="1"/>
</dbReference>
<feature type="signal peptide" evidence="11">
    <location>
        <begin position="1"/>
        <end position="19"/>
    </location>
</feature>
<accession>A0AAU9Z1T5</accession>
<reference evidence="14" key="1">
    <citation type="submission" date="2022-06" db="EMBL/GenBank/DDBJ databases">
        <authorList>
            <person name="Andreotti S."/>
            <person name="Wyler E."/>
        </authorList>
    </citation>
    <scope>NUCLEOTIDE SEQUENCE</scope>
</reference>
<dbReference type="AlphaFoldDB" id="A0AAU9Z1T5"/>
<keyword evidence="4 10" id="KW-1133">Transmembrane helix</keyword>
<evidence type="ECO:0000256" key="7">
    <source>
        <dbReference type="ARBA" id="ARBA00023170"/>
    </source>
</evidence>
<feature type="region of interest" description="Disordered" evidence="9">
    <location>
        <begin position="358"/>
        <end position="389"/>
    </location>
</feature>
<sequence length="389" mass="41339">MAAALLLLLLLLPPPPLRAMTSPPPAPPTPPAPPFRNLRVDPALRRLSWERPRPGPRAACAKDGRSPVWAEPGRQHCVFPSLSRCHVTNLTVFAPGRGGAAWVLFPASDPNRAAAAADLRCWLHRVSRLSCRWGRGPGAPDDVQYRMFWRDAALGSDRDRECRGYDVTDAGGARLGCTVDAEEGAGPGAEGAGLPVVAAVTVTGSSARGAVSCSDAAVDLQAAEVPAPPSLRAECNGSGSALVRWAARSRFHRRFRFELEIRKGSQPQPEIERTSESHFRVPIPGSASFRVRARPDDLAEFSAWSDAARLDCPAPARPATPTAVTLATAGAGLAAMAALLLLCRRRIRATLLPPVPRPKAPVGVAAADPAPPWAEPPEDCEVTRVTDVE</sequence>